<accession>A0A8C8M9P2</accession>
<keyword evidence="6" id="KW-0325">Glycoprotein</keyword>
<proteinExistence type="predicted"/>
<feature type="compositionally biased region" description="Low complexity" evidence="8">
    <location>
        <begin position="392"/>
        <end position="427"/>
    </location>
</feature>
<evidence type="ECO:0000256" key="9">
    <source>
        <dbReference type="SAM" id="Phobius"/>
    </source>
</evidence>
<organism evidence="11 12">
    <name type="scientific">Oncorhynchus tshawytscha</name>
    <name type="common">Chinook salmon</name>
    <name type="synonym">Salmo tshawytscha</name>
    <dbReference type="NCBI Taxonomy" id="74940"/>
    <lineage>
        <taxon>Eukaryota</taxon>
        <taxon>Metazoa</taxon>
        <taxon>Chordata</taxon>
        <taxon>Craniata</taxon>
        <taxon>Vertebrata</taxon>
        <taxon>Euteleostomi</taxon>
        <taxon>Actinopterygii</taxon>
        <taxon>Neopterygii</taxon>
        <taxon>Teleostei</taxon>
        <taxon>Protacanthopterygii</taxon>
        <taxon>Salmoniformes</taxon>
        <taxon>Salmonidae</taxon>
        <taxon>Salmoninae</taxon>
        <taxon>Oncorhynchus</taxon>
    </lineage>
</organism>
<evidence type="ECO:0000256" key="1">
    <source>
        <dbReference type="ARBA" id="ARBA00022670"/>
    </source>
</evidence>
<evidence type="ECO:0000256" key="8">
    <source>
        <dbReference type="SAM" id="MobiDB-lite"/>
    </source>
</evidence>
<keyword evidence="5" id="KW-1015">Disulfide bond</keyword>
<keyword evidence="1 7" id="KW-0645">Protease</keyword>
<keyword evidence="3 7" id="KW-0378">Hydrolase</keyword>
<dbReference type="PANTHER" id="PTHR24253">
    <property type="entry name" value="TRANSMEMBRANE PROTEASE SERINE"/>
    <property type="match status" value="1"/>
</dbReference>
<dbReference type="InterPro" id="IPR009003">
    <property type="entry name" value="Peptidase_S1_PA"/>
</dbReference>
<evidence type="ECO:0000256" key="7">
    <source>
        <dbReference type="RuleBase" id="RU363034"/>
    </source>
</evidence>
<dbReference type="FunFam" id="2.40.10.10:FF:000057">
    <property type="entry name" value="Zgc:100868"/>
    <property type="match status" value="1"/>
</dbReference>
<dbReference type="GO" id="GO:0006508">
    <property type="term" value="P:proteolysis"/>
    <property type="evidence" value="ECO:0007669"/>
    <property type="project" value="UniProtKB-KW"/>
</dbReference>
<dbReference type="SMART" id="SM00020">
    <property type="entry name" value="Tryp_SPc"/>
    <property type="match status" value="2"/>
</dbReference>
<reference evidence="11" key="1">
    <citation type="submission" date="2025-08" db="UniProtKB">
        <authorList>
            <consortium name="Ensembl"/>
        </authorList>
    </citation>
    <scope>IDENTIFICATION</scope>
</reference>
<dbReference type="CDD" id="cd00190">
    <property type="entry name" value="Tryp_SPc"/>
    <property type="match status" value="2"/>
</dbReference>
<keyword evidence="9" id="KW-0472">Membrane</keyword>
<dbReference type="InterPro" id="IPR043504">
    <property type="entry name" value="Peptidase_S1_PA_chymotrypsin"/>
</dbReference>
<feature type="domain" description="Peptidase S1" evidence="10">
    <location>
        <begin position="35"/>
        <end position="268"/>
    </location>
</feature>
<evidence type="ECO:0000259" key="10">
    <source>
        <dbReference type="PROSITE" id="PS50240"/>
    </source>
</evidence>
<dbReference type="Gene3D" id="2.40.10.10">
    <property type="entry name" value="Trypsin-like serine proteases"/>
    <property type="match status" value="2"/>
</dbReference>
<dbReference type="Ensembl" id="ENSOTST00005082181.2">
    <property type="protein sequence ID" value="ENSOTSP00005075861.2"/>
    <property type="gene ID" value="ENSOTSG00005035727.2"/>
</dbReference>
<evidence type="ECO:0000256" key="5">
    <source>
        <dbReference type="ARBA" id="ARBA00023157"/>
    </source>
</evidence>
<evidence type="ECO:0000256" key="6">
    <source>
        <dbReference type="ARBA" id="ARBA00023180"/>
    </source>
</evidence>
<feature type="domain" description="Peptidase S1" evidence="10">
    <location>
        <begin position="442"/>
        <end position="667"/>
    </location>
</feature>
<name>A0A8C8M9P2_ONCTS</name>
<evidence type="ECO:0000256" key="2">
    <source>
        <dbReference type="ARBA" id="ARBA00022729"/>
    </source>
</evidence>
<keyword evidence="9" id="KW-1133">Transmembrane helix</keyword>
<protein>
    <recommendedName>
        <fullName evidence="10">Peptidase S1 domain-containing protein</fullName>
    </recommendedName>
</protein>
<dbReference type="InterPro" id="IPR018114">
    <property type="entry name" value="TRYPSIN_HIS"/>
</dbReference>
<keyword evidence="12" id="KW-1185">Reference proteome</keyword>
<dbReference type="InterPro" id="IPR033116">
    <property type="entry name" value="TRYPSIN_SER"/>
</dbReference>
<dbReference type="PROSITE" id="PS00135">
    <property type="entry name" value="TRYPSIN_SER"/>
    <property type="match status" value="1"/>
</dbReference>
<dbReference type="AlphaFoldDB" id="A0A8C8M9P2"/>
<dbReference type="GeneTree" id="ENSGT00940000163009"/>
<dbReference type="Proteomes" id="UP000694402">
    <property type="component" value="Unassembled WGS sequence"/>
</dbReference>
<evidence type="ECO:0000256" key="3">
    <source>
        <dbReference type="ARBA" id="ARBA00022801"/>
    </source>
</evidence>
<keyword evidence="9" id="KW-0812">Transmembrane</keyword>
<dbReference type="InterPro" id="IPR001254">
    <property type="entry name" value="Trypsin_dom"/>
</dbReference>
<keyword evidence="4 7" id="KW-0720">Serine protease</keyword>
<sequence>MHCHTNVTSSTQTFQITHHSLSLLVCGTPPLNTRIVGGQDAPAGSWPWQASLHSSGSHFCGGSLINKEWVLTAAHCFSSFSTSNLLVYLGRLSQQGSKPNEVTRTVTQIILHPNYTSSTSDNDMCLLKLSSAVTFTNFIRPVCLAAPGSSFHAGATSWVTGWGSISSGVSLPSPQTLQEVDVPVVGNRQCNCNYGIGSITDNMICAGLSAGGKDSCQGDSGGPMVSKQGIRWIQSGVVSFGNGCAQANFPGVYARVSQYQTWINTQITSDQPGYVTFSSSGTDSDLSVSCNGLPAPATTTTAPTITTTTTTAPTTTTSTKTTLATTTAPTTTATTTTAPTTTTSTKTTLATTAAPTTTTTKAAPGATTTTNSTLVTKAASTTTTTATSITTTVSPTTTTMTSTAHTTTTSTITTTTPKTTATIAPKTTPEPVVCGSASLNSLTGGGLASGGSWPWIASLQTNGTHVCGGTMVAEDYVMSDAGCFSSQSDASQWTVIMGRLKQNGSNPNEITLKVINITMSNLTANNVAILRLASQPTLSDYIQPICVDQGSSTFSIGTQCWVAGWGKDQGGAEQNLQQSQTTVVDCESSGSSDNICTAALDLRQGEGGGPLMCKQGDAWHQAAVLTLDSSNKTSSSKTRWSRSPRSSSIQVFTKTARFQSFLQTTVGPLPLPVTARTPVNDTNTANSTTVSATSAVVTPASGATLAHSSLVLLFFSLLSLLLSLGQA</sequence>
<reference evidence="11" key="2">
    <citation type="submission" date="2025-09" db="UniProtKB">
        <authorList>
            <consortium name="Ensembl"/>
        </authorList>
    </citation>
    <scope>IDENTIFICATION</scope>
</reference>
<keyword evidence="2" id="KW-0732">Signal</keyword>
<evidence type="ECO:0000313" key="12">
    <source>
        <dbReference type="Proteomes" id="UP000694402"/>
    </source>
</evidence>
<feature type="region of interest" description="Disordered" evidence="8">
    <location>
        <begin position="295"/>
        <end position="369"/>
    </location>
</feature>
<feature type="region of interest" description="Disordered" evidence="8">
    <location>
        <begin position="392"/>
        <end position="428"/>
    </location>
</feature>
<dbReference type="PROSITE" id="PS00134">
    <property type="entry name" value="TRYPSIN_HIS"/>
    <property type="match status" value="1"/>
</dbReference>
<dbReference type="GO" id="GO:0004252">
    <property type="term" value="F:serine-type endopeptidase activity"/>
    <property type="evidence" value="ECO:0007669"/>
    <property type="project" value="InterPro"/>
</dbReference>
<gene>
    <name evidence="11" type="primary">LOC112247230</name>
</gene>
<dbReference type="Pfam" id="PF00089">
    <property type="entry name" value="Trypsin"/>
    <property type="match status" value="2"/>
</dbReference>
<evidence type="ECO:0000313" key="11">
    <source>
        <dbReference type="Ensembl" id="ENSOTSP00005075861.2"/>
    </source>
</evidence>
<feature type="transmembrane region" description="Helical" evidence="9">
    <location>
        <begin position="705"/>
        <end position="724"/>
    </location>
</feature>
<evidence type="ECO:0000256" key="4">
    <source>
        <dbReference type="ARBA" id="ARBA00022825"/>
    </source>
</evidence>
<dbReference type="PROSITE" id="PS50240">
    <property type="entry name" value="TRYPSIN_DOM"/>
    <property type="match status" value="2"/>
</dbReference>
<dbReference type="SUPFAM" id="SSF50494">
    <property type="entry name" value="Trypsin-like serine proteases"/>
    <property type="match status" value="2"/>
</dbReference>
<dbReference type="PRINTS" id="PR00722">
    <property type="entry name" value="CHYMOTRYPSIN"/>
</dbReference>
<dbReference type="InterPro" id="IPR001314">
    <property type="entry name" value="Peptidase_S1A"/>
</dbReference>
<dbReference type="PANTHER" id="PTHR24253:SF144">
    <property type="entry name" value="CHYMOTRYPSIN-LIKE PROTEASE CTRL-1-RELATED"/>
    <property type="match status" value="1"/>
</dbReference>